<organism evidence="2 3">
    <name type="scientific">Paenibacillus thalictri</name>
    <dbReference type="NCBI Taxonomy" id="2527873"/>
    <lineage>
        <taxon>Bacteria</taxon>
        <taxon>Bacillati</taxon>
        <taxon>Bacillota</taxon>
        <taxon>Bacilli</taxon>
        <taxon>Bacillales</taxon>
        <taxon>Paenibacillaceae</taxon>
        <taxon>Paenibacillus</taxon>
    </lineage>
</organism>
<dbReference type="InterPro" id="IPR036237">
    <property type="entry name" value="Xyl_isomerase-like_sf"/>
</dbReference>
<dbReference type="PANTHER" id="PTHR12110">
    <property type="entry name" value="HYDROXYPYRUVATE ISOMERASE"/>
    <property type="match status" value="1"/>
</dbReference>
<reference evidence="2 3" key="1">
    <citation type="submission" date="2019-02" db="EMBL/GenBank/DDBJ databases">
        <title>Paenibacillus sp. nov., isolated from surface-sterilized tissue of Thalictrum simplex L.</title>
        <authorList>
            <person name="Tuo L."/>
        </authorList>
    </citation>
    <scope>NUCLEOTIDE SEQUENCE [LARGE SCALE GENOMIC DNA]</scope>
    <source>
        <strain evidence="2 3">N2SHLJ1</strain>
    </source>
</reference>
<dbReference type="EMBL" id="SIRE01000001">
    <property type="protein sequence ID" value="TBL81955.1"/>
    <property type="molecule type" value="Genomic_DNA"/>
</dbReference>
<keyword evidence="3" id="KW-1185">Reference proteome</keyword>
<proteinExistence type="predicted"/>
<dbReference type="InterPro" id="IPR050312">
    <property type="entry name" value="IolE/XylAMocC-like"/>
</dbReference>
<evidence type="ECO:0000313" key="2">
    <source>
        <dbReference type="EMBL" id="TBL81955.1"/>
    </source>
</evidence>
<gene>
    <name evidence="2" type="ORF">EYB31_00130</name>
</gene>
<comment type="caution">
    <text evidence="2">The sequence shown here is derived from an EMBL/GenBank/DDBJ whole genome shotgun (WGS) entry which is preliminary data.</text>
</comment>
<dbReference type="InterPro" id="IPR013022">
    <property type="entry name" value="Xyl_isomerase-like_TIM-brl"/>
</dbReference>
<dbReference type="OrthoDB" id="9815124at2"/>
<dbReference type="PANTHER" id="PTHR12110:SF41">
    <property type="entry name" value="INOSOSE DEHYDRATASE"/>
    <property type="match status" value="1"/>
</dbReference>
<accession>A0A4Q9DZL8</accession>
<keyword evidence="2" id="KW-0413">Isomerase</keyword>
<dbReference type="Proteomes" id="UP000293142">
    <property type="component" value="Unassembled WGS sequence"/>
</dbReference>
<dbReference type="RefSeq" id="WP_131011240.1">
    <property type="nucleotide sequence ID" value="NZ_SIRE01000001.1"/>
</dbReference>
<evidence type="ECO:0000313" key="3">
    <source>
        <dbReference type="Proteomes" id="UP000293142"/>
    </source>
</evidence>
<feature type="domain" description="Xylose isomerase-like TIM barrel" evidence="1">
    <location>
        <begin position="34"/>
        <end position="258"/>
    </location>
</feature>
<dbReference type="Pfam" id="PF01261">
    <property type="entry name" value="AP_endonuc_2"/>
    <property type="match status" value="1"/>
</dbReference>
<name>A0A4Q9DZL8_9BACL</name>
<protein>
    <submittedName>
        <fullName evidence="2">Sugar phosphate isomerase/epimerase</fullName>
    </submittedName>
</protein>
<dbReference type="Gene3D" id="3.20.20.150">
    <property type="entry name" value="Divalent-metal-dependent TIM barrel enzymes"/>
    <property type="match status" value="1"/>
</dbReference>
<dbReference type="AlphaFoldDB" id="A0A4Q9DZL8"/>
<dbReference type="SUPFAM" id="SSF51658">
    <property type="entry name" value="Xylose isomerase-like"/>
    <property type="match status" value="1"/>
</dbReference>
<dbReference type="GO" id="GO:0016853">
    <property type="term" value="F:isomerase activity"/>
    <property type="evidence" value="ECO:0007669"/>
    <property type="project" value="UniProtKB-KW"/>
</dbReference>
<evidence type="ECO:0000259" key="1">
    <source>
        <dbReference type="Pfam" id="PF01261"/>
    </source>
</evidence>
<sequence length="277" mass="31446">MKISIIADEISQDPHAAVYIGSQMWNVNQYELRMIEGKRVPDIDDRQVAQLEVIKEKYDIVYSAIGAGLFKCEPDDSAIERQFERLDKAIQLAKRLDVRTITGFALQDAQTHRSKEFRDKMVPHFQKVCKRIQGEGLQFAVETEYMTGVETARDARELIDQVPGLKINWDPANAWVAGEHPLEGYPLIRDCIANVHCKDADSKAWRERNPFVAFGDGLVPWDEIIPLLLRDSSVQTLTVETHIGPLIPKSEKSVRRLRALIQSIKNNQLTIEKGGAQ</sequence>